<evidence type="ECO:0000313" key="2">
    <source>
        <dbReference type="Proteomes" id="UP000314294"/>
    </source>
</evidence>
<gene>
    <name evidence="1" type="ORF">EYF80_033711</name>
</gene>
<name>A0A4Z2GS55_9TELE</name>
<protein>
    <submittedName>
        <fullName evidence="1">Uncharacterized protein</fullName>
    </submittedName>
</protein>
<accession>A0A4Z2GS55</accession>
<evidence type="ECO:0000313" key="1">
    <source>
        <dbReference type="EMBL" id="TNN56080.1"/>
    </source>
</evidence>
<dbReference type="EMBL" id="SRLO01000437">
    <property type="protein sequence ID" value="TNN56080.1"/>
    <property type="molecule type" value="Genomic_DNA"/>
</dbReference>
<sequence length="76" mass="8196">MALGPFVSFKAFFVTRSAEQFVHLFDRAPLELQLFTSSDGRRFSSLILAGGSSLAGVSISGDGTLRLLQLHSSDYA</sequence>
<keyword evidence="2" id="KW-1185">Reference proteome</keyword>
<reference evidence="1 2" key="1">
    <citation type="submission" date="2019-03" db="EMBL/GenBank/DDBJ databases">
        <title>First draft genome of Liparis tanakae, snailfish: a comprehensive survey of snailfish specific genes.</title>
        <authorList>
            <person name="Kim W."/>
            <person name="Song I."/>
            <person name="Jeong J.-H."/>
            <person name="Kim D."/>
            <person name="Kim S."/>
            <person name="Ryu S."/>
            <person name="Song J.Y."/>
            <person name="Lee S.K."/>
        </authorList>
    </citation>
    <scope>NUCLEOTIDE SEQUENCE [LARGE SCALE GENOMIC DNA]</scope>
    <source>
        <tissue evidence="1">Muscle</tissue>
    </source>
</reference>
<organism evidence="1 2">
    <name type="scientific">Liparis tanakae</name>
    <name type="common">Tanaka's snailfish</name>
    <dbReference type="NCBI Taxonomy" id="230148"/>
    <lineage>
        <taxon>Eukaryota</taxon>
        <taxon>Metazoa</taxon>
        <taxon>Chordata</taxon>
        <taxon>Craniata</taxon>
        <taxon>Vertebrata</taxon>
        <taxon>Euteleostomi</taxon>
        <taxon>Actinopterygii</taxon>
        <taxon>Neopterygii</taxon>
        <taxon>Teleostei</taxon>
        <taxon>Neoteleostei</taxon>
        <taxon>Acanthomorphata</taxon>
        <taxon>Eupercaria</taxon>
        <taxon>Perciformes</taxon>
        <taxon>Cottioidei</taxon>
        <taxon>Cottales</taxon>
        <taxon>Liparidae</taxon>
        <taxon>Liparis</taxon>
    </lineage>
</organism>
<dbReference type="AlphaFoldDB" id="A0A4Z2GS55"/>
<proteinExistence type="predicted"/>
<dbReference type="Proteomes" id="UP000314294">
    <property type="component" value="Unassembled WGS sequence"/>
</dbReference>
<comment type="caution">
    <text evidence="1">The sequence shown here is derived from an EMBL/GenBank/DDBJ whole genome shotgun (WGS) entry which is preliminary data.</text>
</comment>